<evidence type="ECO:0000256" key="1">
    <source>
        <dbReference type="SAM" id="Phobius"/>
    </source>
</evidence>
<evidence type="ECO:0000313" key="4">
    <source>
        <dbReference type="Proteomes" id="UP000054691"/>
    </source>
</evidence>
<keyword evidence="4" id="KW-1185">Reference proteome</keyword>
<evidence type="ECO:0000313" key="2">
    <source>
        <dbReference type="EMBL" id="KTD11021.1"/>
    </source>
</evidence>
<dbReference type="Proteomes" id="UP000054691">
    <property type="component" value="Unassembled WGS sequence"/>
</dbReference>
<dbReference type="OrthoDB" id="5653474at2"/>
<reference evidence="3 5" key="2">
    <citation type="submission" date="2018-06" db="EMBL/GenBank/DDBJ databases">
        <authorList>
            <consortium name="Pathogen Informatics"/>
            <person name="Doyle S."/>
        </authorList>
    </citation>
    <scope>NUCLEOTIDE SEQUENCE [LARGE SCALE GENOMIC DNA]</scope>
    <source>
        <strain evidence="3 5">NCTC12388</strain>
    </source>
</reference>
<dbReference type="EMBL" id="LNYE01000022">
    <property type="protein sequence ID" value="KTD11021.1"/>
    <property type="molecule type" value="Genomic_DNA"/>
</dbReference>
<dbReference type="AlphaFoldDB" id="A0A378JAJ8"/>
<proteinExistence type="predicted"/>
<name>A0A378JAJ8_9GAMM</name>
<dbReference type="Proteomes" id="UP000254476">
    <property type="component" value="Unassembled WGS sequence"/>
</dbReference>
<reference evidence="2 4" key="1">
    <citation type="submission" date="2015-11" db="EMBL/GenBank/DDBJ databases">
        <title>Genomic analysis of 38 Legionella species identifies large and diverse effector repertoires.</title>
        <authorList>
            <person name="Burstein D."/>
            <person name="Amaro F."/>
            <person name="Zusman T."/>
            <person name="Lifshitz Z."/>
            <person name="Cohen O."/>
            <person name="Gilbert J.A."/>
            <person name="Pupko T."/>
            <person name="Shuman H.A."/>
            <person name="Segal G."/>
        </authorList>
    </citation>
    <scope>NUCLEOTIDE SEQUENCE [LARGE SCALE GENOMIC DNA]</scope>
    <source>
        <strain evidence="2 4">Lyon 8420412</strain>
    </source>
</reference>
<feature type="transmembrane region" description="Helical" evidence="1">
    <location>
        <begin position="115"/>
        <end position="136"/>
    </location>
</feature>
<dbReference type="RefSeq" id="WP_058499096.1">
    <property type="nucleotide sequence ID" value="NZ_CAAAHW010000003.1"/>
</dbReference>
<organism evidence="3 5">
    <name type="scientific">Legionella gratiana</name>
    <dbReference type="NCBI Taxonomy" id="45066"/>
    <lineage>
        <taxon>Bacteria</taxon>
        <taxon>Pseudomonadati</taxon>
        <taxon>Pseudomonadota</taxon>
        <taxon>Gammaproteobacteria</taxon>
        <taxon>Legionellales</taxon>
        <taxon>Legionellaceae</taxon>
        <taxon>Legionella</taxon>
    </lineage>
</organism>
<keyword evidence="1" id="KW-0812">Transmembrane</keyword>
<protein>
    <submittedName>
        <fullName evidence="2">23, 7 kDa protein</fullName>
    </submittedName>
    <submittedName>
        <fullName evidence="3">Integral membrane protein (PIN domain superfamily)</fullName>
    </submittedName>
</protein>
<dbReference type="STRING" id="45066.Lgra_1987"/>
<gene>
    <name evidence="2" type="ORF">Lgra_1987</name>
    <name evidence="3" type="ORF">NCTC12388_01621</name>
</gene>
<keyword evidence="1" id="KW-1133">Transmembrane helix</keyword>
<sequence length="206" mass="23438">MPFFNQNNSHKSAVEKINEAKSLLVKKQIAEEQTTFFLEMLNDRIDDFETALKEKHDPYEREQIIEQYNRFAKALFHCLSKPEFTPFYINNYHNLNYYPVGIDEKVKKDSLRHNISIAGTVLGAALILASFAAFAFNPLIGAILLPIGITLLAPACFSLVTPEPLDLTSKKFEEKIIFQTGAKLIKPSLNFDELHELDAPIYAKVM</sequence>
<evidence type="ECO:0000313" key="3">
    <source>
        <dbReference type="EMBL" id="STX44635.1"/>
    </source>
</evidence>
<keyword evidence="1" id="KW-0472">Membrane</keyword>
<dbReference type="EMBL" id="UGOB01000001">
    <property type="protein sequence ID" value="STX44635.1"/>
    <property type="molecule type" value="Genomic_DNA"/>
</dbReference>
<feature type="transmembrane region" description="Helical" evidence="1">
    <location>
        <begin position="142"/>
        <end position="161"/>
    </location>
</feature>
<evidence type="ECO:0000313" key="5">
    <source>
        <dbReference type="Proteomes" id="UP000254476"/>
    </source>
</evidence>
<accession>A0A378JAJ8</accession>